<feature type="transmembrane region" description="Helical" evidence="7">
    <location>
        <begin position="162"/>
        <end position="182"/>
    </location>
</feature>
<feature type="domain" description="ABC transporter" evidence="8">
    <location>
        <begin position="338"/>
        <end position="554"/>
    </location>
</feature>
<evidence type="ECO:0000259" key="8">
    <source>
        <dbReference type="PROSITE" id="PS50893"/>
    </source>
</evidence>
<feature type="transmembrane region" description="Helical" evidence="7">
    <location>
        <begin position="27"/>
        <end position="49"/>
    </location>
</feature>
<dbReference type="Proteomes" id="UP000032361">
    <property type="component" value="Unassembled WGS sequence"/>
</dbReference>
<feature type="domain" description="ABC transmembrane type-1" evidence="9">
    <location>
        <begin position="30"/>
        <end position="306"/>
    </location>
</feature>
<dbReference type="InterPro" id="IPR036640">
    <property type="entry name" value="ABC1_TM_sf"/>
</dbReference>
<evidence type="ECO:0000256" key="2">
    <source>
        <dbReference type="ARBA" id="ARBA00022692"/>
    </source>
</evidence>
<dbReference type="SMART" id="SM00382">
    <property type="entry name" value="AAA"/>
    <property type="match status" value="1"/>
</dbReference>
<keyword evidence="2 7" id="KW-0812">Transmembrane</keyword>
<evidence type="ECO:0000256" key="3">
    <source>
        <dbReference type="ARBA" id="ARBA00022741"/>
    </source>
</evidence>
<feature type="transmembrane region" description="Helical" evidence="7">
    <location>
        <begin position="61"/>
        <end position="81"/>
    </location>
</feature>
<evidence type="ECO:0000256" key="7">
    <source>
        <dbReference type="SAM" id="Phobius"/>
    </source>
</evidence>
<feature type="transmembrane region" description="Helical" evidence="7">
    <location>
        <begin position="277"/>
        <end position="294"/>
    </location>
</feature>
<evidence type="ECO:0000256" key="1">
    <source>
        <dbReference type="ARBA" id="ARBA00004651"/>
    </source>
</evidence>
<feature type="transmembrane region" description="Helical" evidence="7">
    <location>
        <begin position="252"/>
        <end position="271"/>
    </location>
</feature>
<keyword evidence="4 10" id="KW-0067">ATP-binding</keyword>
<keyword evidence="6 7" id="KW-0472">Membrane</keyword>
<keyword evidence="5 7" id="KW-1133">Transmembrane helix</keyword>
<dbReference type="RefSeq" id="WP_044627178.1">
    <property type="nucleotide sequence ID" value="NZ_JTDV01000014.1"/>
</dbReference>
<evidence type="ECO:0000256" key="6">
    <source>
        <dbReference type="ARBA" id="ARBA00023136"/>
    </source>
</evidence>
<dbReference type="InterPro" id="IPR003593">
    <property type="entry name" value="AAA+_ATPase"/>
</dbReference>
<dbReference type="SUPFAM" id="SSF90123">
    <property type="entry name" value="ABC transporter transmembrane region"/>
    <property type="match status" value="1"/>
</dbReference>
<dbReference type="PROSITE" id="PS50893">
    <property type="entry name" value="ABC_TRANSPORTER_2"/>
    <property type="match status" value="1"/>
</dbReference>
<dbReference type="STRING" id="1382798.PK35_13900"/>
<reference evidence="10 11" key="1">
    <citation type="journal article" date="2015" name="Antonie Van Leeuwenhoek">
        <title>Tamlana nanhaiensis sp. nov., isolated from surface seawater collected from the South China Sea.</title>
        <authorList>
            <person name="Liu X."/>
            <person name="Lai Q."/>
            <person name="Du Y."/>
            <person name="Li G."/>
            <person name="Sun F."/>
            <person name="Shao Z."/>
        </authorList>
    </citation>
    <scope>NUCLEOTIDE SEQUENCE [LARGE SCALE GENOMIC DNA]</scope>
    <source>
        <strain evidence="10 11">FHC16</strain>
    </source>
</reference>
<keyword evidence="3" id="KW-0547">Nucleotide-binding</keyword>
<dbReference type="InterPro" id="IPR003439">
    <property type="entry name" value="ABC_transporter-like_ATP-bd"/>
</dbReference>
<dbReference type="OrthoDB" id="311344at2"/>
<evidence type="ECO:0000313" key="10">
    <source>
        <dbReference type="EMBL" id="KJD31505.1"/>
    </source>
</evidence>
<dbReference type="InterPro" id="IPR025662">
    <property type="entry name" value="Sigma_54_int_dom_ATP-bd_1"/>
</dbReference>
<dbReference type="GO" id="GO:0016887">
    <property type="term" value="F:ATP hydrolysis activity"/>
    <property type="evidence" value="ECO:0007669"/>
    <property type="project" value="InterPro"/>
</dbReference>
<dbReference type="PROSITE" id="PS00675">
    <property type="entry name" value="SIGMA54_INTERACT_1"/>
    <property type="match status" value="1"/>
</dbReference>
<dbReference type="PANTHER" id="PTHR43394:SF4">
    <property type="entry name" value="TOXIN SECRETION ABC TRANSPORTER ATP-BINDING PROTEIN"/>
    <property type="match status" value="1"/>
</dbReference>
<comment type="caution">
    <text evidence="10">The sequence shown here is derived from an EMBL/GenBank/DDBJ whole genome shotgun (WGS) entry which is preliminary data.</text>
</comment>
<dbReference type="PROSITE" id="PS50929">
    <property type="entry name" value="ABC_TM1F"/>
    <property type="match status" value="1"/>
</dbReference>
<dbReference type="InterPro" id="IPR039421">
    <property type="entry name" value="Type_1_exporter"/>
</dbReference>
<dbReference type="Gene3D" id="3.40.50.300">
    <property type="entry name" value="P-loop containing nucleotide triphosphate hydrolases"/>
    <property type="match status" value="1"/>
</dbReference>
<evidence type="ECO:0000256" key="5">
    <source>
        <dbReference type="ARBA" id="ARBA00022989"/>
    </source>
</evidence>
<accession>A0A0D7VXA1</accession>
<sequence>MKSKNALSPWKRFLGLVQLEKKDIFKVANFAIFEGILALTLPLGIQAIITLLQGGQVSTSWIVLVVLVTTGVAFTGILKLIQIRIIESIQQRIFTRASFELAYRFPKIKMNEMRNYYLPELANRFFDTLSIQKGLSKILIDIPSAFIQIIFALILLAFYHPFFIFFGLLLIGLIFIVFKYTAQKGLDTSLEESKYKYKVAHWLEEIARTVISFKLSGKTNLALNKTDDLVYDYVNGREKHFKILLLQFKQMIGFKVVVTAGLLLVGGYLVLHQQMNIGQFVAAEIIIILIIASVEKLILGLESFYDVLTAIEKLGQVVDKSIENQSGEEVSEIKPITIELNNADYRVANRKKPILEDISFTIEPSDRVLIQGESGSGKSTLLQLISGVLMPTDGHIYINNLSIESLHINKYRSHLGMVNSEETPFEGTIRENLTFANPEIKDEEIFEMLEKVGLGNFIKQQPKGLNTLLKPEGKQIPYFISAKLLLARAILKKPKVLILEEPLKQFNIEESEKIFSFICDPKNPWSVIVVSNLNVWKRMCNKHITLEDGKIIKS</sequence>
<gene>
    <name evidence="10" type="ORF">PK35_13900</name>
</gene>
<proteinExistence type="predicted"/>
<dbReference type="GO" id="GO:0005524">
    <property type="term" value="F:ATP binding"/>
    <property type="evidence" value="ECO:0007669"/>
    <property type="project" value="UniProtKB-KW"/>
</dbReference>
<organism evidence="10 11">
    <name type="scientific">Neotamlana nanhaiensis</name>
    <dbReference type="NCBI Taxonomy" id="1382798"/>
    <lineage>
        <taxon>Bacteria</taxon>
        <taxon>Pseudomonadati</taxon>
        <taxon>Bacteroidota</taxon>
        <taxon>Flavobacteriia</taxon>
        <taxon>Flavobacteriales</taxon>
        <taxon>Flavobacteriaceae</taxon>
        <taxon>Neotamlana</taxon>
    </lineage>
</organism>
<dbReference type="Pfam" id="PF00005">
    <property type="entry name" value="ABC_tran"/>
    <property type="match status" value="1"/>
</dbReference>
<dbReference type="Gene3D" id="1.20.1560.10">
    <property type="entry name" value="ABC transporter type 1, transmembrane domain"/>
    <property type="match status" value="1"/>
</dbReference>
<dbReference type="GO" id="GO:0005886">
    <property type="term" value="C:plasma membrane"/>
    <property type="evidence" value="ECO:0007669"/>
    <property type="project" value="UniProtKB-SubCell"/>
</dbReference>
<dbReference type="EMBL" id="JTDV01000014">
    <property type="protein sequence ID" value="KJD31505.1"/>
    <property type="molecule type" value="Genomic_DNA"/>
</dbReference>
<dbReference type="PANTHER" id="PTHR43394">
    <property type="entry name" value="ATP-DEPENDENT PERMEASE MDL1, MITOCHONDRIAL"/>
    <property type="match status" value="1"/>
</dbReference>
<dbReference type="AlphaFoldDB" id="A0A0D7VXA1"/>
<name>A0A0D7VXA1_9FLAO</name>
<dbReference type="InterPro" id="IPR011527">
    <property type="entry name" value="ABC1_TM_dom"/>
</dbReference>
<dbReference type="InterPro" id="IPR027417">
    <property type="entry name" value="P-loop_NTPase"/>
</dbReference>
<evidence type="ECO:0000313" key="11">
    <source>
        <dbReference type="Proteomes" id="UP000032361"/>
    </source>
</evidence>
<evidence type="ECO:0000259" key="9">
    <source>
        <dbReference type="PROSITE" id="PS50929"/>
    </source>
</evidence>
<keyword evidence="11" id="KW-1185">Reference proteome</keyword>
<dbReference type="GO" id="GO:0015421">
    <property type="term" value="F:ABC-type oligopeptide transporter activity"/>
    <property type="evidence" value="ECO:0007669"/>
    <property type="project" value="TreeGrafter"/>
</dbReference>
<evidence type="ECO:0000256" key="4">
    <source>
        <dbReference type="ARBA" id="ARBA00022840"/>
    </source>
</evidence>
<comment type="subcellular location">
    <subcellularLocation>
        <location evidence="1">Cell membrane</location>
        <topology evidence="1">Multi-pass membrane protein</topology>
    </subcellularLocation>
</comment>
<dbReference type="PATRIC" id="fig|1382798.3.peg.1342"/>
<protein>
    <submittedName>
        <fullName evidence="10">ABC transporter ATP-binding protein</fullName>
    </submittedName>
</protein>
<dbReference type="SUPFAM" id="SSF52540">
    <property type="entry name" value="P-loop containing nucleoside triphosphate hydrolases"/>
    <property type="match status" value="1"/>
</dbReference>